<dbReference type="Pfam" id="PF07883">
    <property type="entry name" value="Cupin_2"/>
    <property type="match status" value="1"/>
</dbReference>
<comment type="caution">
    <text evidence="3">The sequence shown here is derived from an EMBL/GenBank/DDBJ whole genome shotgun (WGS) entry which is preliminary data.</text>
</comment>
<dbReference type="InterPro" id="IPR013096">
    <property type="entry name" value="Cupin_2"/>
</dbReference>
<gene>
    <name evidence="3" type="ORF">HOP12_02630</name>
</gene>
<dbReference type="Gene3D" id="1.10.260.40">
    <property type="entry name" value="lambda repressor-like DNA-binding domains"/>
    <property type="match status" value="1"/>
</dbReference>
<dbReference type="Gene3D" id="2.60.120.10">
    <property type="entry name" value="Jelly Rolls"/>
    <property type="match status" value="1"/>
</dbReference>
<evidence type="ECO:0000259" key="2">
    <source>
        <dbReference type="PROSITE" id="PS50943"/>
    </source>
</evidence>
<evidence type="ECO:0000313" key="3">
    <source>
        <dbReference type="EMBL" id="NOT33045.1"/>
    </source>
</evidence>
<dbReference type="CDD" id="cd02209">
    <property type="entry name" value="cupin_XRE_C"/>
    <property type="match status" value="1"/>
</dbReference>
<dbReference type="Pfam" id="PF01381">
    <property type="entry name" value="HTH_3"/>
    <property type="match status" value="1"/>
</dbReference>
<dbReference type="InterPro" id="IPR001387">
    <property type="entry name" value="Cro/C1-type_HTH"/>
</dbReference>
<evidence type="ECO:0000256" key="1">
    <source>
        <dbReference type="ARBA" id="ARBA00023125"/>
    </source>
</evidence>
<dbReference type="InterPro" id="IPR050807">
    <property type="entry name" value="TransReg_Diox_bact_type"/>
</dbReference>
<dbReference type="Proteomes" id="UP000580839">
    <property type="component" value="Unassembled WGS sequence"/>
</dbReference>
<dbReference type="SUPFAM" id="SSF47413">
    <property type="entry name" value="lambda repressor-like DNA-binding domains"/>
    <property type="match status" value="1"/>
</dbReference>
<dbReference type="InterPro" id="IPR011051">
    <property type="entry name" value="RmlC_Cupin_sf"/>
</dbReference>
<dbReference type="EMBL" id="JABFRW010000026">
    <property type="protein sequence ID" value="NOT33045.1"/>
    <property type="molecule type" value="Genomic_DNA"/>
</dbReference>
<dbReference type="GO" id="GO:0003677">
    <property type="term" value="F:DNA binding"/>
    <property type="evidence" value="ECO:0007669"/>
    <property type="project" value="UniProtKB-KW"/>
</dbReference>
<name>A0A849SMD7_UNCEI</name>
<reference evidence="3 4" key="1">
    <citation type="submission" date="2020-04" db="EMBL/GenBank/DDBJ databases">
        <title>Metagenomic profiling of ammonia- and methane-oxidizing microorganisms in a Dutch drinking water treatment plant.</title>
        <authorList>
            <person name="Poghosyan L."/>
            <person name="Leucker S."/>
        </authorList>
    </citation>
    <scope>NUCLEOTIDE SEQUENCE [LARGE SCALE GENOMIC DNA]</scope>
    <source>
        <strain evidence="3">S-RSF-IL-03</strain>
    </source>
</reference>
<keyword evidence="1" id="KW-0238">DNA-binding</keyword>
<accession>A0A849SMD7</accession>
<dbReference type="GO" id="GO:0005829">
    <property type="term" value="C:cytosol"/>
    <property type="evidence" value="ECO:0007669"/>
    <property type="project" value="TreeGrafter"/>
</dbReference>
<dbReference type="SMART" id="SM00530">
    <property type="entry name" value="HTH_XRE"/>
    <property type="match status" value="1"/>
</dbReference>
<evidence type="ECO:0000313" key="4">
    <source>
        <dbReference type="Proteomes" id="UP000580839"/>
    </source>
</evidence>
<organism evidence="3 4">
    <name type="scientific">Eiseniibacteriota bacterium</name>
    <dbReference type="NCBI Taxonomy" id="2212470"/>
    <lineage>
        <taxon>Bacteria</taxon>
        <taxon>Candidatus Eiseniibacteriota</taxon>
    </lineage>
</organism>
<protein>
    <submittedName>
        <fullName evidence="3">Helix-turn-helix transcriptional regulator</fullName>
    </submittedName>
</protein>
<dbReference type="PANTHER" id="PTHR46797">
    <property type="entry name" value="HTH-TYPE TRANSCRIPTIONAL REGULATOR"/>
    <property type="match status" value="1"/>
</dbReference>
<dbReference type="InterPro" id="IPR014710">
    <property type="entry name" value="RmlC-like_jellyroll"/>
</dbReference>
<dbReference type="PANTHER" id="PTHR46797:SF1">
    <property type="entry name" value="METHYLPHOSPHONATE SYNTHASE"/>
    <property type="match status" value="1"/>
</dbReference>
<dbReference type="AlphaFoldDB" id="A0A849SMD7"/>
<dbReference type="PROSITE" id="PS50943">
    <property type="entry name" value="HTH_CROC1"/>
    <property type="match status" value="1"/>
</dbReference>
<proteinExistence type="predicted"/>
<feature type="domain" description="HTH cro/C1-type" evidence="2">
    <location>
        <begin position="7"/>
        <end position="61"/>
    </location>
</feature>
<sequence>MSLGAKLRDLRQRKSLTIQQLADATGLSKGFVSQVENGHAHPSLTSLRELAKALATSIAYLVVDDEHAPHVVRANERPQLRVGGNTSRVELLSAQPKRNLELIMAELPPGLSAGEKRHFHHGEEILFVVEGRVRLAYGPHIVELGTGDTCHFDGRTPHGVENSGDTMARVIISMTPAAFEPLIKVRPDDEDDEASRTTA</sequence>
<dbReference type="SUPFAM" id="SSF51182">
    <property type="entry name" value="RmlC-like cupins"/>
    <property type="match status" value="1"/>
</dbReference>
<dbReference type="InterPro" id="IPR010982">
    <property type="entry name" value="Lambda_DNA-bd_dom_sf"/>
</dbReference>
<dbReference type="GO" id="GO:0003700">
    <property type="term" value="F:DNA-binding transcription factor activity"/>
    <property type="evidence" value="ECO:0007669"/>
    <property type="project" value="TreeGrafter"/>
</dbReference>
<dbReference type="CDD" id="cd00093">
    <property type="entry name" value="HTH_XRE"/>
    <property type="match status" value="1"/>
</dbReference>